<feature type="region of interest" description="Disordered" evidence="5">
    <location>
        <begin position="495"/>
        <end position="520"/>
    </location>
</feature>
<proteinExistence type="inferred from homology"/>
<name>A0AAN9PUD1_CLITE</name>
<feature type="region of interest" description="Disordered" evidence="5">
    <location>
        <begin position="578"/>
        <end position="617"/>
    </location>
</feature>
<evidence type="ECO:0000256" key="1">
    <source>
        <dbReference type="ARBA" id="ARBA00004184"/>
    </source>
</evidence>
<dbReference type="Pfam" id="PF03000">
    <property type="entry name" value="NPH3"/>
    <property type="match status" value="1"/>
</dbReference>
<dbReference type="SUPFAM" id="SSF54695">
    <property type="entry name" value="POZ domain"/>
    <property type="match status" value="1"/>
</dbReference>
<organism evidence="8 9">
    <name type="scientific">Clitoria ternatea</name>
    <name type="common">Butterfly pea</name>
    <dbReference type="NCBI Taxonomy" id="43366"/>
    <lineage>
        <taxon>Eukaryota</taxon>
        <taxon>Viridiplantae</taxon>
        <taxon>Streptophyta</taxon>
        <taxon>Embryophyta</taxon>
        <taxon>Tracheophyta</taxon>
        <taxon>Spermatophyta</taxon>
        <taxon>Magnoliopsida</taxon>
        <taxon>eudicotyledons</taxon>
        <taxon>Gunneridae</taxon>
        <taxon>Pentapetalae</taxon>
        <taxon>rosids</taxon>
        <taxon>fabids</taxon>
        <taxon>Fabales</taxon>
        <taxon>Fabaceae</taxon>
        <taxon>Papilionoideae</taxon>
        <taxon>50 kb inversion clade</taxon>
        <taxon>NPAAA clade</taxon>
        <taxon>indigoferoid/millettioid clade</taxon>
        <taxon>Phaseoleae</taxon>
        <taxon>Clitoria</taxon>
    </lineage>
</organism>
<dbReference type="AlphaFoldDB" id="A0AAN9PUD1"/>
<evidence type="ECO:0000259" key="7">
    <source>
        <dbReference type="PROSITE" id="PS51649"/>
    </source>
</evidence>
<evidence type="ECO:0000256" key="5">
    <source>
        <dbReference type="SAM" id="MobiDB-lite"/>
    </source>
</evidence>
<evidence type="ECO:0000256" key="2">
    <source>
        <dbReference type="ARBA" id="ARBA00004906"/>
    </source>
</evidence>
<keyword evidence="9" id="KW-1185">Reference proteome</keyword>
<dbReference type="InterPro" id="IPR043454">
    <property type="entry name" value="NPH3/RPT2-like"/>
</dbReference>
<accession>A0AAN9PUD1</accession>
<comment type="similarity">
    <text evidence="4">Belongs to the NPH3 family.</text>
</comment>
<sequence>MKFMKLGSKPDALQAEGKCVRYISSELVTDIIITVGEVKFYLHKFPLLSKSNRLQKLVSNANEENSDEIQLDDFPGGPKAFEICAKFCYGMMVTLNAYNVVAARCAAEYLEMTEHIDKGNLIFKIEVFLTSSIFRSWKDSIIVLQTTKSLLPWSEDLKIIGRCIDSIASKTSVEPANITWSYTYNRKLSELDKIVEDKMTPQEKIETVPKDWWVEDICELDIDLYKRVMITVKSKGRMDGVVIGEALKMYAVRWLPDSVDALVSDAHAWRNKSLVETIICLLPCDNGIGCSCSFLLKLLKVAILVEADDSSMEQLMKSIGRKLHEASVKDLMIPARFPQITKYDVDLAQDLLNRCMINIKGSCDTETEEKKDKANDESILGQRSLLNIAKLVDSYLGEIAYDPNLNLSSFIDLSLSIPESARPNHDGLYRAIDIYLKEHPSLTKTEKKQICGLMDVKKLTVDASMHAAQNDRLPLRVVVQVLYFEQVRAASNARALGNSPRNTSEALVNGSDECEKTGGESCQSLNNQMCHMKIKDEGYHKNGKLSKKSSSKNSRSGIQLLPSRSRRIFDKLWIVGKGQGENRSSETSGSSNSPTSVVPGDNKSSGSSLRHRRHSIS</sequence>
<dbReference type="CDD" id="cd18312">
    <property type="entry name" value="BTB_POZ_NPY3-like"/>
    <property type="match status" value="1"/>
</dbReference>
<feature type="compositionally biased region" description="Low complexity" evidence="5">
    <location>
        <begin position="581"/>
        <end position="608"/>
    </location>
</feature>
<comment type="pathway">
    <text evidence="2">Protein modification; protein ubiquitination.</text>
</comment>
<gene>
    <name evidence="8" type="ORF">RJT34_08920</name>
</gene>
<dbReference type="GO" id="GO:0012505">
    <property type="term" value="C:endomembrane system"/>
    <property type="evidence" value="ECO:0007669"/>
    <property type="project" value="UniProtKB-SubCell"/>
</dbReference>
<comment type="caution">
    <text evidence="8">The sequence shown here is derived from an EMBL/GenBank/DDBJ whole genome shotgun (WGS) entry which is preliminary data.</text>
</comment>
<dbReference type="Pfam" id="PF00651">
    <property type="entry name" value="BTB"/>
    <property type="match status" value="1"/>
</dbReference>
<evidence type="ECO:0000259" key="6">
    <source>
        <dbReference type="PROSITE" id="PS50097"/>
    </source>
</evidence>
<feature type="compositionally biased region" description="Basic residues" evidence="5">
    <location>
        <begin position="541"/>
        <end position="550"/>
    </location>
</feature>
<protein>
    <recommendedName>
        <fullName evidence="10">BTB/POZ domain-containing protein NPY1</fullName>
    </recommendedName>
</protein>
<reference evidence="8 9" key="1">
    <citation type="submission" date="2024-01" db="EMBL/GenBank/DDBJ databases">
        <title>The genomes of 5 underutilized Papilionoideae crops provide insights into root nodulation and disease resistance.</title>
        <authorList>
            <person name="Yuan L."/>
        </authorList>
    </citation>
    <scope>NUCLEOTIDE SEQUENCE [LARGE SCALE GENOMIC DNA]</scope>
    <source>
        <strain evidence="8">LY-2023</strain>
        <tissue evidence="8">Leaf</tissue>
    </source>
</reference>
<dbReference type="Proteomes" id="UP001359559">
    <property type="component" value="Unassembled WGS sequence"/>
</dbReference>
<dbReference type="InterPro" id="IPR000210">
    <property type="entry name" value="BTB/POZ_dom"/>
</dbReference>
<dbReference type="EMBL" id="JAYKXN010000002">
    <property type="protein sequence ID" value="KAK7311046.1"/>
    <property type="molecule type" value="Genomic_DNA"/>
</dbReference>
<evidence type="ECO:0000313" key="8">
    <source>
        <dbReference type="EMBL" id="KAK7311046.1"/>
    </source>
</evidence>
<dbReference type="Gene3D" id="3.30.710.10">
    <property type="entry name" value="Potassium Channel Kv1.1, Chain A"/>
    <property type="match status" value="1"/>
</dbReference>
<keyword evidence="3" id="KW-0833">Ubl conjugation pathway</keyword>
<feature type="domain" description="NPH3" evidence="7">
    <location>
        <begin position="211"/>
        <end position="488"/>
    </location>
</feature>
<feature type="domain" description="BTB" evidence="6">
    <location>
        <begin position="29"/>
        <end position="97"/>
    </location>
</feature>
<dbReference type="SMART" id="SM00225">
    <property type="entry name" value="BTB"/>
    <property type="match status" value="1"/>
</dbReference>
<dbReference type="InterPro" id="IPR027356">
    <property type="entry name" value="NPH3_dom"/>
</dbReference>
<evidence type="ECO:0000313" key="9">
    <source>
        <dbReference type="Proteomes" id="UP001359559"/>
    </source>
</evidence>
<dbReference type="PROSITE" id="PS50097">
    <property type="entry name" value="BTB"/>
    <property type="match status" value="1"/>
</dbReference>
<evidence type="ECO:0000256" key="4">
    <source>
        <dbReference type="PROSITE-ProRule" id="PRU00982"/>
    </source>
</evidence>
<comment type="subcellular location">
    <subcellularLocation>
        <location evidence="1">Endomembrane system</location>
        <topology evidence="1">Peripheral membrane protein</topology>
    </subcellularLocation>
</comment>
<evidence type="ECO:0000256" key="3">
    <source>
        <dbReference type="ARBA" id="ARBA00022786"/>
    </source>
</evidence>
<dbReference type="InterPro" id="IPR011333">
    <property type="entry name" value="SKP1/BTB/POZ_sf"/>
</dbReference>
<dbReference type="PROSITE" id="PS51649">
    <property type="entry name" value="NPH3"/>
    <property type="match status" value="1"/>
</dbReference>
<feature type="region of interest" description="Disordered" evidence="5">
    <location>
        <begin position="541"/>
        <end position="561"/>
    </location>
</feature>
<dbReference type="PANTHER" id="PTHR32370">
    <property type="entry name" value="OS12G0117600 PROTEIN"/>
    <property type="match status" value="1"/>
</dbReference>
<evidence type="ECO:0008006" key="10">
    <source>
        <dbReference type="Google" id="ProtNLM"/>
    </source>
</evidence>